<sequence length="114" mass="13062">MKYTQLLPQFARVWMTNSVRCQPCDIRRWSGCKDIAGTKTKIDDSTKNTLLREYLRKQIRQIFGNNNKPSPSPKPDVITNNEIPMASQDVSSILSKKLAAIARARITIQKEDLR</sequence>
<name>A0A7M5X8C8_9CNID</name>
<dbReference type="Proteomes" id="UP000594262">
    <property type="component" value="Unplaced"/>
</dbReference>
<protein>
    <submittedName>
        <fullName evidence="1">Uncharacterized protein</fullName>
    </submittedName>
</protein>
<dbReference type="AlphaFoldDB" id="A0A7M5X8C8"/>
<proteinExistence type="predicted"/>
<keyword evidence="2" id="KW-1185">Reference proteome</keyword>
<accession>A0A7M5X8C8</accession>
<organism evidence="1 2">
    <name type="scientific">Clytia hemisphaerica</name>
    <dbReference type="NCBI Taxonomy" id="252671"/>
    <lineage>
        <taxon>Eukaryota</taxon>
        <taxon>Metazoa</taxon>
        <taxon>Cnidaria</taxon>
        <taxon>Hydrozoa</taxon>
        <taxon>Hydroidolina</taxon>
        <taxon>Leptothecata</taxon>
        <taxon>Obeliida</taxon>
        <taxon>Clytiidae</taxon>
        <taxon>Clytia</taxon>
    </lineage>
</organism>
<reference evidence="1" key="1">
    <citation type="submission" date="2021-01" db="UniProtKB">
        <authorList>
            <consortium name="EnsemblMetazoa"/>
        </authorList>
    </citation>
    <scope>IDENTIFICATION</scope>
</reference>
<evidence type="ECO:0000313" key="1">
    <source>
        <dbReference type="EnsemblMetazoa" id="CLYHEMP018953.1"/>
    </source>
</evidence>
<dbReference type="EnsemblMetazoa" id="CLYHEMT018953.1">
    <property type="protein sequence ID" value="CLYHEMP018953.1"/>
    <property type="gene ID" value="CLYHEMG018953"/>
</dbReference>
<evidence type="ECO:0000313" key="2">
    <source>
        <dbReference type="Proteomes" id="UP000594262"/>
    </source>
</evidence>